<dbReference type="PANTHER" id="PTHR11474:SF126">
    <property type="entry name" value="TYROSINASE-LIKE PROTEIN TYR-1-RELATED"/>
    <property type="match status" value="1"/>
</dbReference>
<dbReference type="Gene3D" id="1.10.1280.10">
    <property type="entry name" value="Di-copper center containing domain from catechol oxidase"/>
    <property type="match status" value="1"/>
</dbReference>
<dbReference type="InterPro" id="IPR002227">
    <property type="entry name" value="Tyrosinase_Cu-bd"/>
</dbReference>
<dbReference type="WBParaSite" id="ACRNAN_scaffold5585.g17206.t1">
    <property type="protein sequence ID" value="ACRNAN_scaffold5585.g17206.t1"/>
    <property type="gene ID" value="ACRNAN_scaffold5585.g17206"/>
</dbReference>
<sequence>MPPDPLIAGYMNESWWTNLKSDEPDPMEVPGNYTRPELTEEEKKMMENPELAELNKAKFDLVIPDIGYRVTKHLKGNYTNDAWKCLTIECLCPHFNGTLTNENKCILPSGKPLTKATRKEYRTMTDDERHRYHKAFRTLMETGIFDEIAVIHLYMVAKTHGKSVFWTWHRGYLKKLEYELRKIDSDLFVPYWDTTLDQFLPNPADSIMWTDDFMGRSDENGTVISGPAAHWTTLNSNQLIRRKNWLGYHGFLFHEGDLKALLKTTQINAKNKMDMKLKHKFSCSQQLNLLELLHASAHDFVGGDMQDLHSASNDPVFYQLHSFIDLILEIWKQHRDPNCILPGLSEFENDETYEFLPRPTCSHQNPDCGSKYLFCDKTKQHPRCTSKIRHNGNCTGFDNEDEPCLKEKCYENQCLVNIKELNSTELFTTYDYFDEAPKEENQEDLELFNLSSRLRKFMAALSMG</sequence>
<dbReference type="SUPFAM" id="SSF48056">
    <property type="entry name" value="Di-copper centre-containing domain"/>
    <property type="match status" value="1"/>
</dbReference>
<evidence type="ECO:0000256" key="2">
    <source>
        <dbReference type="ARBA" id="ARBA00023008"/>
    </source>
</evidence>
<dbReference type="GO" id="GO:0016491">
    <property type="term" value="F:oxidoreductase activity"/>
    <property type="evidence" value="ECO:0007669"/>
    <property type="project" value="InterPro"/>
</dbReference>
<dbReference type="GO" id="GO:0046872">
    <property type="term" value="F:metal ion binding"/>
    <property type="evidence" value="ECO:0007669"/>
    <property type="project" value="UniProtKB-KW"/>
</dbReference>
<evidence type="ECO:0000313" key="5">
    <source>
        <dbReference type="WBParaSite" id="ACRNAN_scaffold5585.g17206.t1"/>
    </source>
</evidence>
<keyword evidence="1" id="KW-0479">Metal-binding</keyword>
<evidence type="ECO:0000259" key="3">
    <source>
        <dbReference type="PROSITE" id="PS00498"/>
    </source>
</evidence>
<keyword evidence="4" id="KW-1185">Reference proteome</keyword>
<proteinExistence type="predicted"/>
<organism evidence="4 5">
    <name type="scientific">Acrobeloides nanus</name>
    <dbReference type="NCBI Taxonomy" id="290746"/>
    <lineage>
        <taxon>Eukaryota</taxon>
        <taxon>Metazoa</taxon>
        <taxon>Ecdysozoa</taxon>
        <taxon>Nematoda</taxon>
        <taxon>Chromadorea</taxon>
        <taxon>Rhabditida</taxon>
        <taxon>Tylenchina</taxon>
        <taxon>Cephalobomorpha</taxon>
        <taxon>Cephaloboidea</taxon>
        <taxon>Cephalobidae</taxon>
        <taxon>Acrobeloides</taxon>
    </lineage>
</organism>
<protein>
    <submittedName>
        <fullName evidence="5">Tyrosinase copper-binding domain-containing protein</fullName>
    </submittedName>
</protein>
<dbReference type="PANTHER" id="PTHR11474">
    <property type="entry name" value="TYROSINASE FAMILY MEMBER"/>
    <property type="match status" value="1"/>
</dbReference>
<dbReference type="InterPro" id="IPR050316">
    <property type="entry name" value="Tyrosinase/Hemocyanin"/>
</dbReference>
<dbReference type="Pfam" id="PF00264">
    <property type="entry name" value="Tyrosinase"/>
    <property type="match status" value="1"/>
</dbReference>
<dbReference type="PRINTS" id="PR00092">
    <property type="entry name" value="TYROSINASE"/>
</dbReference>
<dbReference type="AlphaFoldDB" id="A0A914E597"/>
<dbReference type="InterPro" id="IPR008922">
    <property type="entry name" value="Di-copper_centre_dom_sf"/>
</dbReference>
<evidence type="ECO:0000256" key="1">
    <source>
        <dbReference type="ARBA" id="ARBA00022723"/>
    </source>
</evidence>
<dbReference type="PROSITE" id="PS00498">
    <property type="entry name" value="TYROSINASE_2"/>
    <property type="match status" value="1"/>
</dbReference>
<accession>A0A914E597</accession>
<keyword evidence="2" id="KW-0186">Copper</keyword>
<reference evidence="5" key="1">
    <citation type="submission" date="2022-11" db="UniProtKB">
        <authorList>
            <consortium name="WormBaseParasite"/>
        </authorList>
    </citation>
    <scope>IDENTIFICATION</scope>
</reference>
<evidence type="ECO:0000313" key="4">
    <source>
        <dbReference type="Proteomes" id="UP000887540"/>
    </source>
</evidence>
<dbReference type="Proteomes" id="UP000887540">
    <property type="component" value="Unplaced"/>
</dbReference>
<feature type="domain" description="Tyrosinase copper-binding" evidence="3">
    <location>
        <begin position="314"/>
        <end position="325"/>
    </location>
</feature>
<name>A0A914E597_9BILA</name>